<gene>
    <name evidence="2" type="ORF">MNBD_GAMMA08-1559</name>
</gene>
<reference evidence="2" key="1">
    <citation type="submission" date="2018-06" db="EMBL/GenBank/DDBJ databases">
        <authorList>
            <person name="Zhirakovskaya E."/>
        </authorList>
    </citation>
    <scope>NUCLEOTIDE SEQUENCE</scope>
</reference>
<name>A0A3B0XF39_9ZZZZ</name>
<feature type="compositionally biased region" description="Polar residues" evidence="1">
    <location>
        <begin position="360"/>
        <end position="371"/>
    </location>
</feature>
<accession>A0A3B0XF39</accession>
<sequence>MAKNQNLSKDNIIDILNPVIFESSETHHNDPISKKWIEVTLDELRSYDRNPRQTKNPKFDDILIDIENAGLDNPPNITRRDPNDEFYIIRDGGNTRLTILNILYKKYLDLAKNAETDDERFKYTTKADSFYRFKCVFKPWKSESHTKIRHMSENESRGKSSFIDRALAVQDLRQLFREEDQANADIKDEAFEYQPLSIRKLAERITNDGWIVHNSHITRYDYAANTLLNFIPTALWAGAGQPVIIKIRKYNSAYIKYWQYTDYGKEYPEEIKPLFLNTLQQYDGEVIDFKSFISSLNEQLSDIIGISHYIITVEIESILAGGTPGEFSNDDVIIPKTKSDDELLKQYKENEPASLKRATAATNERQLPSSASMSTKQTQQEKKKSTHNTDNLLQPIPDADALDLKIFELAYSIGYEYDLDIIGPISLKTGERSASVNGCPAQAFGAAPTPKPFDTKNHDKAAVWWSLFKLSGLHKTIPALVGENGHAEVFSNMFRHYEKKIGTVGTILFMDDHVFDLQEETQQQLDKLRQLIKSLYQIKKQHLDREINKDDKSQ</sequence>
<dbReference type="AlphaFoldDB" id="A0A3B0XF39"/>
<feature type="region of interest" description="Disordered" evidence="1">
    <location>
        <begin position="353"/>
        <end position="394"/>
    </location>
</feature>
<evidence type="ECO:0000256" key="1">
    <source>
        <dbReference type="SAM" id="MobiDB-lite"/>
    </source>
</evidence>
<proteinExistence type="predicted"/>
<protein>
    <submittedName>
        <fullName evidence="2">Uncharacterized protein</fullName>
    </submittedName>
</protein>
<evidence type="ECO:0000313" key="2">
    <source>
        <dbReference type="EMBL" id="VAW63230.1"/>
    </source>
</evidence>
<dbReference type="InterPro" id="IPR022304">
    <property type="entry name" value="ICE_PFGI_1_ParB"/>
</dbReference>
<dbReference type="NCBIfam" id="TIGR03764">
    <property type="entry name" value="ICE_PFGI_1_parB"/>
    <property type="match status" value="1"/>
</dbReference>
<organism evidence="2">
    <name type="scientific">hydrothermal vent metagenome</name>
    <dbReference type="NCBI Taxonomy" id="652676"/>
    <lineage>
        <taxon>unclassified sequences</taxon>
        <taxon>metagenomes</taxon>
        <taxon>ecological metagenomes</taxon>
    </lineage>
</organism>
<dbReference type="InterPro" id="IPR036086">
    <property type="entry name" value="ParB/Sulfiredoxin_sf"/>
</dbReference>
<dbReference type="SUPFAM" id="SSF110849">
    <property type="entry name" value="ParB/Sulfiredoxin"/>
    <property type="match status" value="1"/>
</dbReference>
<dbReference type="EMBL" id="UOFH01000245">
    <property type="protein sequence ID" value="VAW63230.1"/>
    <property type="molecule type" value="Genomic_DNA"/>
</dbReference>